<comment type="caution">
    <text evidence="2">The sequence shown here is derived from an EMBL/GenBank/DDBJ whole genome shotgun (WGS) entry which is preliminary data.</text>
</comment>
<organism evidence="2 3">
    <name type="scientific">Flavivirga amylovorans</name>
    <dbReference type="NCBI Taxonomy" id="870486"/>
    <lineage>
        <taxon>Bacteria</taxon>
        <taxon>Pseudomonadati</taxon>
        <taxon>Bacteroidota</taxon>
        <taxon>Flavobacteriia</taxon>
        <taxon>Flavobacteriales</taxon>
        <taxon>Flavobacteriaceae</taxon>
        <taxon>Flavivirga</taxon>
    </lineage>
</organism>
<dbReference type="InterPro" id="IPR022409">
    <property type="entry name" value="PKD/Chitinase_dom"/>
</dbReference>
<proteinExistence type="predicted"/>
<keyword evidence="3" id="KW-1185">Reference proteome</keyword>
<dbReference type="InterPro" id="IPR000601">
    <property type="entry name" value="PKD_dom"/>
</dbReference>
<sequence>MNLLRKGIFALLLTGLIVSSCEDDDTIVAPNEGNAGTGLTEITFPSHAITVKIEDGDGTIVTVRPQGLGVTSYVVDFGDPNSTDDVITITEDAGTATYDYPNNIEEETYTITITAKSNKGFTDVVQTRNVTVEHKLTTLSSAPLSPTILDENVYAIFSDGIEIDGAFTAYTNKLSSSIFDGDDAEYNEVEVGDIKNKVIQYSRLHSTISASITFDPAIIIADVFGTGTSADYIHLDLHSVHDIGVDKVKITMGGKTFEQTLENDMWTGVDIDFASEGITQIDEITLELGTGGTANNEATLNVDNIYLYREPLSVPDFTFDDVASDYDVTFTDASLLATSYSWDFGDGIGSSTDANPTYSYNDDGMERIYMVTLTTTNFINKPTSITKEVTVGGPAGPLNPEILKGDFEREGGASSDDTNIRNAWKISTTGNSNPFGTSSDGSCIDYEGTLGSKTRGAKWSGSQSANPDGTAVPGDTRYAYQAVTLSPNEDYIFEYEYAIKTGGAETNSVVASILNGHFSNSADAVASNALVKHVGTEAKGKFSDNSCSGGTTMKLQFRSNSVGEVAIFIYAVTDVDAFVDNVKVYPVE</sequence>
<dbReference type="SUPFAM" id="SSF49299">
    <property type="entry name" value="PKD domain"/>
    <property type="match status" value="1"/>
</dbReference>
<dbReference type="PROSITE" id="PS51257">
    <property type="entry name" value="PROKAR_LIPOPROTEIN"/>
    <property type="match status" value="1"/>
</dbReference>
<dbReference type="Proteomes" id="UP001176891">
    <property type="component" value="Unassembled WGS sequence"/>
</dbReference>
<dbReference type="SMART" id="SM00089">
    <property type="entry name" value="PKD"/>
    <property type="match status" value="1"/>
</dbReference>
<dbReference type="Gene3D" id="2.60.40.10">
    <property type="entry name" value="Immunoglobulins"/>
    <property type="match status" value="1"/>
</dbReference>
<evidence type="ECO:0000313" key="2">
    <source>
        <dbReference type="EMBL" id="MDO5989205.1"/>
    </source>
</evidence>
<evidence type="ECO:0000259" key="1">
    <source>
        <dbReference type="PROSITE" id="PS50093"/>
    </source>
</evidence>
<protein>
    <submittedName>
        <fullName evidence="2">PKD domain-containing protein</fullName>
    </submittedName>
</protein>
<dbReference type="InterPro" id="IPR013783">
    <property type="entry name" value="Ig-like_fold"/>
</dbReference>
<gene>
    <name evidence="2" type="ORF">Q4Q39_17510</name>
</gene>
<accession>A0ABT8X5F0</accession>
<dbReference type="PROSITE" id="PS50093">
    <property type="entry name" value="PKD"/>
    <property type="match status" value="1"/>
</dbReference>
<dbReference type="Pfam" id="PF18911">
    <property type="entry name" value="PKD_4"/>
    <property type="match status" value="1"/>
</dbReference>
<dbReference type="EMBL" id="JAUOEM010000006">
    <property type="protein sequence ID" value="MDO5989205.1"/>
    <property type="molecule type" value="Genomic_DNA"/>
</dbReference>
<evidence type="ECO:0000313" key="3">
    <source>
        <dbReference type="Proteomes" id="UP001176891"/>
    </source>
</evidence>
<dbReference type="InterPro" id="IPR035986">
    <property type="entry name" value="PKD_dom_sf"/>
</dbReference>
<feature type="domain" description="PKD" evidence="1">
    <location>
        <begin position="338"/>
        <end position="394"/>
    </location>
</feature>
<dbReference type="CDD" id="cd00146">
    <property type="entry name" value="PKD"/>
    <property type="match status" value="1"/>
</dbReference>
<dbReference type="RefSeq" id="WP_303283856.1">
    <property type="nucleotide sequence ID" value="NZ_BAABCZ010000012.1"/>
</dbReference>
<reference evidence="2" key="1">
    <citation type="submission" date="2023-07" db="EMBL/GenBank/DDBJ databases">
        <title>Two novel species in the genus Flavivirga.</title>
        <authorList>
            <person name="Kwon K."/>
        </authorList>
    </citation>
    <scope>NUCLEOTIDE SEQUENCE</scope>
    <source>
        <strain evidence="2">KACC 14157</strain>
    </source>
</reference>
<name>A0ABT8X5F0_9FLAO</name>